<feature type="transmembrane region" description="Helical" evidence="2">
    <location>
        <begin position="63"/>
        <end position="82"/>
    </location>
</feature>
<feature type="region of interest" description="Disordered" evidence="1">
    <location>
        <begin position="18"/>
        <end position="39"/>
    </location>
</feature>
<dbReference type="AlphaFoldDB" id="A0A512HKD1"/>
<evidence type="ECO:0000256" key="1">
    <source>
        <dbReference type="SAM" id="MobiDB-lite"/>
    </source>
</evidence>
<dbReference type="Proteomes" id="UP000321717">
    <property type="component" value="Unassembled WGS sequence"/>
</dbReference>
<dbReference type="EMBL" id="BJZP01000014">
    <property type="protein sequence ID" value="GEO85905.1"/>
    <property type="molecule type" value="Genomic_DNA"/>
</dbReference>
<keyword evidence="2" id="KW-0472">Membrane</keyword>
<accession>A0A512HKD1</accession>
<evidence type="ECO:0000313" key="4">
    <source>
        <dbReference type="Proteomes" id="UP000321717"/>
    </source>
</evidence>
<sequence length="87" mass="9553">MNLMSEILALRSEIEAHARKVPSDDRSEDEPPAGNVTEPHDVETLLKLVNETVDEFAGELDRFPRLTALVALGVGLAAGVVISRRFR</sequence>
<protein>
    <recommendedName>
        <fullName evidence="5">DUF883 domain-containing protein</fullName>
    </recommendedName>
</protein>
<keyword evidence="2" id="KW-0812">Transmembrane</keyword>
<keyword evidence="4" id="KW-1185">Reference proteome</keyword>
<proteinExistence type="predicted"/>
<gene>
    <name evidence="3" type="ORF">RNA01_28370</name>
</gene>
<keyword evidence="2" id="KW-1133">Transmembrane helix</keyword>
<organism evidence="3 4">
    <name type="scientific">Ciceribacter naphthalenivorans</name>
    <dbReference type="NCBI Taxonomy" id="1118451"/>
    <lineage>
        <taxon>Bacteria</taxon>
        <taxon>Pseudomonadati</taxon>
        <taxon>Pseudomonadota</taxon>
        <taxon>Alphaproteobacteria</taxon>
        <taxon>Hyphomicrobiales</taxon>
        <taxon>Rhizobiaceae</taxon>
        <taxon>Ciceribacter</taxon>
    </lineage>
</organism>
<dbReference type="RefSeq" id="WP_147180875.1">
    <property type="nucleotide sequence ID" value="NZ_BJZP01000014.1"/>
</dbReference>
<dbReference type="OrthoDB" id="8449850at2"/>
<evidence type="ECO:0000256" key="2">
    <source>
        <dbReference type="SAM" id="Phobius"/>
    </source>
</evidence>
<reference evidence="3 4" key="1">
    <citation type="submission" date="2019-07" db="EMBL/GenBank/DDBJ databases">
        <title>Whole genome shotgun sequence of Rhizobium naphthalenivorans NBRC 107585.</title>
        <authorList>
            <person name="Hosoyama A."/>
            <person name="Uohara A."/>
            <person name="Ohji S."/>
            <person name="Ichikawa N."/>
        </authorList>
    </citation>
    <scope>NUCLEOTIDE SEQUENCE [LARGE SCALE GENOMIC DNA]</scope>
    <source>
        <strain evidence="3 4">NBRC 107585</strain>
    </source>
</reference>
<evidence type="ECO:0000313" key="3">
    <source>
        <dbReference type="EMBL" id="GEO85905.1"/>
    </source>
</evidence>
<name>A0A512HKD1_9HYPH</name>
<evidence type="ECO:0008006" key="5">
    <source>
        <dbReference type="Google" id="ProtNLM"/>
    </source>
</evidence>
<comment type="caution">
    <text evidence="3">The sequence shown here is derived from an EMBL/GenBank/DDBJ whole genome shotgun (WGS) entry which is preliminary data.</text>
</comment>